<dbReference type="InterPro" id="IPR020955">
    <property type="entry name" value="Uncharacterised_Atu4866"/>
</dbReference>
<dbReference type="Proteomes" id="UP000694501">
    <property type="component" value="Unassembled WGS sequence"/>
</dbReference>
<dbReference type="Pfam" id="PF11512">
    <property type="entry name" value="Atu4866"/>
    <property type="match status" value="1"/>
</dbReference>
<protein>
    <submittedName>
        <fullName evidence="1">Atu4866 domain-containing protein</fullName>
    </submittedName>
</protein>
<dbReference type="InterPro" id="IPR038646">
    <property type="entry name" value="Atu4866-like_sf"/>
</dbReference>
<accession>A0A949JDB6</accession>
<dbReference type="AlphaFoldDB" id="A0A949JDB6"/>
<proteinExistence type="predicted"/>
<name>A0A949JDB6_9ACTN</name>
<keyword evidence="2" id="KW-1185">Reference proteome</keyword>
<evidence type="ECO:0000313" key="2">
    <source>
        <dbReference type="Proteomes" id="UP000694501"/>
    </source>
</evidence>
<sequence length="86" mass="10160">MEPPHDDDHTYLGTWATDDRFLRQRLRPDGRYDEARGDRESAYTGRYWINGTRIDYLDDLGFWAYGEFDGEALDHAGYRLTRSRPA</sequence>
<dbReference type="Gene3D" id="2.40.128.290">
    <property type="entry name" value="Uncharacterised protein Atu4866, PF11512"/>
    <property type="match status" value="1"/>
</dbReference>
<evidence type="ECO:0000313" key="1">
    <source>
        <dbReference type="EMBL" id="MBU7597962.1"/>
    </source>
</evidence>
<gene>
    <name evidence="1" type="ORF">JGS22_010125</name>
</gene>
<dbReference type="EMBL" id="JAELVF020000001">
    <property type="protein sequence ID" value="MBU7597962.1"/>
    <property type="molecule type" value="Genomic_DNA"/>
</dbReference>
<organism evidence="1 2">
    <name type="scientific">Streptomyces tardus</name>
    <dbReference type="NCBI Taxonomy" id="2780544"/>
    <lineage>
        <taxon>Bacteria</taxon>
        <taxon>Bacillati</taxon>
        <taxon>Actinomycetota</taxon>
        <taxon>Actinomycetes</taxon>
        <taxon>Kitasatosporales</taxon>
        <taxon>Streptomycetaceae</taxon>
        <taxon>Streptomyces</taxon>
    </lineage>
</organism>
<comment type="caution">
    <text evidence="1">The sequence shown here is derived from an EMBL/GenBank/DDBJ whole genome shotgun (WGS) entry which is preliminary data.</text>
</comment>
<reference evidence="1" key="1">
    <citation type="submission" date="2021-06" db="EMBL/GenBank/DDBJ databases">
        <title>Sequencing of actinobacteria type strains.</title>
        <authorList>
            <person name="Nguyen G.-S."/>
            <person name="Wentzel A."/>
        </authorList>
    </citation>
    <scope>NUCLEOTIDE SEQUENCE</scope>
    <source>
        <strain evidence="1">P38-E01</strain>
    </source>
</reference>